<feature type="compositionally biased region" description="Polar residues" evidence="5">
    <location>
        <begin position="319"/>
        <end position="329"/>
    </location>
</feature>
<sequence length="369" mass="39447">MGRLRLFEYFVMALVLGVIICFCIQLSYIKDTSIGEVLRGYLPSSAVVNGNGIYLSCGILGATVMPHSLFLGSGIVQPRLRQFDIDNGNVSSDSGTADDSDPSSLPKYRPSIHAIRACLAYSITELTTSLFTFALFVNSAILIVAGAALYPSTSDSGSLFSIHALLSSTLSPAAGTIFALALLLSGTSAGIVCTMAGQIVSEGMIQWTFRPWIRRLVTRLITVVPSVCIAAGVGKDGLDTALTVSQVILSVILPFVSAPLLYFTCRSQFMGVEEDVDPTHIDAYEVSLSATSRSRPRTIIPLTTTTSSTQPSNETTQERNNTTPDTETPTRLRVNMKNSLPVSILAVMIWLVIVVMNIALLVLVGLGKA</sequence>
<dbReference type="OrthoDB" id="409173at2759"/>
<keyword evidence="8" id="KW-1185">Reference proteome</keyword>
<dbReference type="GO" id="GO:0030026">
    <property type="term" value="P:intracellular manganese ion homeostasis"/>
    <property type="evidence" value="ECO:0007669"/>
    <property type="project" value="TreeGrafter"/>
</dbReference>
<evidence type="ECO:0000256" key="3">
    <source>
        <dbReference type="ARBA" id="ARBA00022989"/>
    </source>
</evidence>
<evidence type="ECO:0000256" key="4">
    <source>
        <dbReference type="ARBA" id="ARBA00023136"/>
    </source>
</evidence>
<evidence type="ECO:0000256" key="2">
    <source>
        <dbReference type="ARBA" id="ARBA00022692"/>
    </source>
</evidence>
<dbReference type="EMBL" id="LCWF01000146">
    <property type="protein sequence ID" value="KKY17438.1"/>
    <property type="molecule type" value="Genomic_DNA"/>
</dbReference>
<dbReference type="AlphaFoldDB" id="A0A0G2G0F5"/>
<dbReference type="PRINTS" id="PR00447">
    <property type="entry name" value="NATRESASSCMP"/>
</dbReference>
<dbReference type="GO" id="GO:0005886">
    <property type="term" value="C:plasma membrane"/>
    <property type="evidence" value="ECO:0007669"/>
    <property type="project" value="TreeGrafter"/>
</dbReference>
<dbReference type="NCBIfam" id="TIGR01197">
    <property type="entry name" value="nramp"/>
    <property type="match status" value="1"/>
</dbReference>
<feature type="transmembrane region" description="Helical" evidence="6">
    <location>
        <begin position="130"/>
        <end position="150"/>
    </location>
</feature>
<dbReference type="NCBIfam" id="NF037982">
    <property type="entry name" value="Nramp_1"/>
    <property type="match status" value="1"/>
</dbReference>
<evidence type="ECO:0000313" key="8">
    <source>
        <dbReference type="Proteomes" id="UP000053317"/>
    </source>
</evidence>
<dbReference type="GO" id="GO:0034755">
    <property type="term" value="P:iron ion transmembrane transport"/>
    <property type="evidence" value="ECO:0007669"/>
    <property type="project" value="TreeGrafter"/>
</dbReference>
<proteinExistence type="predicted"/>
<reference evidence="7 8" key="1">
    <citation type="submission" date="2015-05" db="EMBL/GenBank/DDBJ databases">
        <title>Distinctive expansion of gene families associated with plant cell wall degradation and secondary metabolism in the genomes of grapevine trunk pathogens.</title>
        <authorList>
            <person name="Lawrence D.P."/>
            <person name="Travadon R."/>
            <person name="Rolshausen P.E."/>
            <person name="Baumgartner K."/>
        </authorList>
    </citation>
    <scope>NUCLEOTIDE SEQUENCE [LARGE SCALE GENOMIC DNA]</scope>
    <source>
        <strain evidence="7">UCRPC4</strain>
    </source>
</reference>
<feature type="compositionally biased region" description="Low complexity" evidence="5">
    <location>
        <begin position="300"/>
        <end position="315"/>
    </location>
</feature>
<evidence type="ECO:0000256" key="5">
    <source>
        <dbReference type="SAM" id="MobiDB-lite"/>
    </source>
</evidence>
<dbReference type="PANTHER" id="PTHR11706:SF101">
    <property type="entry name" value="MANGANESE TRANSPORTER SMF1"/>
    <property type="match status" value="1"/>
</dbReference>
<gene>
    <name evidence="7" type="ORF">UCRPC4_g05580</name>
</gene>
<dbReference type="GO" id="GO:0005384">
    <property type="term" value="F:manganese ion transmembrane transporter activity"/>
    <property type="evidence" value="ECO:0007669"/>
    <property type="project" value="TreeGrafter"/>
</dbReference>
<comment type="caution">
    <text evidence="7">The sequence shown here is derived from an EMBL/GenBank/DDBJ whole genome shotgun (WGS) entry which is preliminary data.</text>
</comment>
<feature type="transmembrane region" description="Helical" evidence="6">
    <location>
        <begin position="7"/>
        <end position="29"/>
    </location>
</feature>
<dbReference type="PANTHER" id="PTHR11706">
    <property type="entry name" value="SOLUTE CARRIER PROTEIN FAMILY 11 MEMBER"/>
    <property type="match status" value="1"/>
</dbReference>
<feature type="transmembrane region" description="Helical" evidence="6">
    <location>
        <begin position="52"/>
        <end position="72"/>
    </location>
</feature>
<feature type="transmembrane region" description="Helical" evidence="6">
    <location>
        <begin position="340"/>
        <end position="366"/>
    </location>
</feature>
<dbReference type="InterPro" id="IPR001046">
    <property type="entry name" value="NRAMP_fam"/>
</dbReference>
<keyword evidence="3 6" id="KW-1133">Transmembrane helix</keyword>
<evidence type="ECO:0000313" key="7">
    <source>
        <dbReference type="EMBL" id="KKY17438.1"/>
    </source>
</evidence>
<evidence type="ECO:0000256" key="6">
    <source>
        <dbReference type="SAM" id="Phobius"/>
    </source>
</evidence>
<feature type="transmembrane region" description="Helical" evidence="6">
    <location>
        <begin position="170"/>
        <end position="195"/>
    </location>
</feature>
<accession>A0A0G2G0F5</accession>
<reference evidence="7 8" key="2">
    <citation type="submission" date="2015-05" db="EMBL/GenBank/DDBJ databases">
        <authorList>
            <person name="Morales-Cruz A."/>
            <person name="Amrine K.C."/>
            <person name="Cantu D."/>
        </authorList>
    </citation>
    <scope>NUCLEOTIDE SEQUENCE [LARGE SCALE GENOMIC DNA]</scope>
    <source>
        <strain evidence="7">UCRPC4</strain>
    </source>
</reference>
<evidence type="ECO:0000256" key="1">
    <source>
        <dbReference type="ARBA" id="ARBA00004141"/>
    </source>
</evidence>
<dbReference type="Proteomes" id="UP000053317">
    <property type="component" value="Unassembled WGS sequence"/>
</dbReference>
<protein>
    <submittedName>
        <fullName evidence="7">Putative transporter protein smf2</fullName>
    </submittedName>
</protein>
<dbReference type="GO" id="GO:0015086">
    <property type="term" value="F:cadmium ion transmembrane transporter activity"/>
    <property type="evidence" value="ECO:0007669"/>
    <property type="project" value="TreeGrafter"/>
</dbReference>
<feature type="transmembrane region" description="Helical" evidence="6">
    <location>
        <begin position="240"/>
        <end position="263"/>
    </location>
</feature>
<keyword evidence="2 6" id="KW-0812">Transmembrane</keyword>
<feature type="region of interest" description="Disordered" evidence="5">
    <location>
        <begin position="300"/>
        <end position="331"/>
    </location>
</feature>
<dbReference type="Pfam" id="PF01566">
    <property type="entry name" value="Nramp"/>
    <property type="match status" value="1"/>
</dbReference>
<feature type="transmembrane region" description="Helical" evidence="6">
    <location>
        <begin position="216"/>
        <end position="234"/>
    </location>
</feature>
<comment type="subcellular location">
    <subcellularLocation>
        <location evidence="1">Membrane</location>
        <topology evidence="1">Multi-pass membrane protein</topology>
    </subcellularLocation>
</comment>
<keyword evidence="4 6" id="KW-0472">Membrane</keyword>
<organism evidence="7 8">
    <name type="scientific">Phaeomoniella chlamydospora</name>
    <name type="common">Phaeoacremonium chlamydosporum</name>
    <dbReference type="NCBI Taxonomy" id="158046"/>
    <lineage>
        <taxon>Eukaryota</taxon>
        <taxon>Fungi</taxon>
        <taxon>Dikarya</taxon>
        <taxon>Ascomycota</taxon>
        <taxon>Pezizomycotina</taxon>
        <taxon>Eurotiomycetes</taxon>
        <taxon>Chaetothyriomycetidae</taxon>
        <taxon>Phaeomoniellales</taxon>
        <taxon>Phaeomoniellaceae</taxon>
        <taxon>Phaeomoniella</taxon>
    </lineage>
</organism>
<name>A0A0G2G0F5_PHACM</name>